<dbReference type="InterPro" id="IPR031107">
    <property type="entry name" value="Small_HSP"/>
</dbReference>
<reference evidence="4 5" key="1">
    <citation type="journal article" date="2016" name="Nat. Commun.">
        <title>Thousands of microbial genomes shed light on interconnected biogeochemical processes in an aquifer system.</title>
        <authorList>
            <person name="Anantharaman K."/>
            <person name="Brown C.T."/>
            <person name="Hug L.A."/>
            <person name="Sharon I."/>
            <person name="Castelle C.J."/>
            <person name="Probst A.J."/>
            <person name="Thomas B.C."/>
            <person name="Singh A."/>
            <person name="Wilkins M.J."/>
            <person name="Karaoz U."/>
            <person name="Brodie E.L."/>
            <person name="Williams K.H."/>
            <person name="Hubbard S.S."/>
            <person name="Banfield J.F."/>
        </authorList>
    </citation>
    <scope>NUCLEOTIDE SEQUENCE [LARGE SCALE GENOMIC DNA]</scope>
</reference>
<dbReference type="EMBL" id="MGKS01000019">
    <property type="protein sequence ID" value="OGN32162.1"/>
    <property type="molecule type" value="Genomic_DNA"/>
</dbReference>
<dbReference type="InterPro" id="IPR002068">
    <property type="entry name" value="A-crystallin/Hsp20_dom"/>
</dbReference>
<evidence type="ECO:0000259" key="3">
    <source>
        <dbReference type="PROSITE" id="PS01031"/>
    </source>
</evidence>
<evidence type="ECO:0000313" key="5">
    <source>
        <dbReference type="Proteomes" id="UP000177676"/>
    </source>
</evidence>
<proteinExistence type="inferred from homology"/>
<dbReference type="PANTHER" id="PTHR11527">
    <property type="entry name" value="HEAT-SHOCK PROTEIN 20 FAMILY MEMBER"/>
    <property type="match status" value="1"/>
</dbReference>
<dbReference type="Proteomes" id="UP000177676">
    <property type="component" value="Unassembled WGS sequence"/>
</dbReference>
<evidence type="ECO:0000313" key="4">
    <source>
        <dbReference type="EMBL" id="OGN32162.1"/>
    </source>
</evidence>
<accession>A0A1F8H3I4</accession>
<protein>
    <recommendedName>
        <fullName evidence="3">SHSP domain-containing protein</fullName>
    </recommendedName>
</protein>
<evidence type="ECO:0000256" key="2">
    <source>
        <dbReference type="RuleBase" id="RU003616"/>
    </source>
</evidence>
<sequence length="108" mass="12055">MEENLGKEWEGHLTVDVYQNANEIIVQSAVAGVKGEDIDLDIAKDSVTIKGLRQRPEGLEQNESLHQELHWGKFSRSVILPADIDIEQAKASIKNGLLTIRLPKLKNV</sequence>
<gene>
    <name evidence="4" type="ORF">A3I92_00725</name>
</gene>
<evidence type="ECO:0000256" key="1">
    <source>
        <dbReference type="PROSITE-ProRule" id="PRU00285"/>
    </source>
</evidence>
<name>A0A1F8H3I4_9BACT</name>
<dbReference type="SUPFAM" id="SSF49764">
    <property type="entry name" value="HSP20-like chaperones"/>
    <property type="match status" value="1"/>
</dbReference>
<comment type="similarity">
    <text evidence="1 2">Belongs to the small heat shock protein (HSP20) family.</text>
</comment>
<feature type="domain" description="SHSP" evidence="3">
    <location>
        <begin position="6"/>
        <end position="108"/>
    </location>
</feature>
<dbReference type="AlphaFoldDB" id="A0A1F8H3I4"/>
<dbReference type="CDD" id="cd06464">
    <property type="entry name" value="ACD_sHsps-like"/>
    <property type="match status" value="1"/>
</dbReference>
<organism evidence="4 5">
    <name type="scientific">Candidatus Yanofskybacteria bacterium RIFCSPLOWO2_02_FULL_43_10b</name>
    <dbReference type="NCBI Taxonomy" id="1802704"/>
    <lineage>
        <taxon>Bacteria</taxon>
        <taxon>Candidatus Yanofskyibacteriota</taxon>
    </lineage>
</organism>
<dbReference type="InterPro" id="IPR008978">
    <property type="entry name" value="HSP20-like_chaperone"/>
</dbReference>
<dbReference type="Gene3D" id="2.60.40.790">
    <property type="match status" value="1"/>
</dbReference>
<dbReference type="Pfam" id="PF00011">
    <property type="entry name" value="HSP20"/>
    <property type="match status" value="1"/>
</dbReference>
<dbReference type="PROSITE" id="PS01031">
    <property type="entry name" value="SHSP"/>
    <property type="match status" value="1"/>
</dbReference>
<comment type="caution">
    <text evidence="4">The sequence shown here is derived from an EMBL/GenBank/DDBJ whole genome shotgun (WGS) entry which is preliminary data.</text>
</comment>